<protein>
    <submittedName>
        <fullName evidence="1">Uncharacterized protein</fullName>
    </submittedName>
</protein>
<dbReference type="HOGENOM" id="CLU_3424726_0_0_11"/>
<proteinExistence type="predicted"/>
<evidence type="ECO:0000313" key="1">
    <source>
        <dbReference type="EMBL" id="CAJ58724.1"/>
    </source>
</evidence>
<organism evidence="1 2">
    <name type="scientific">Frankia alni (strain DSM 45986 / CECT 9034 / ACN14a)</name>
    <dbReference type="NCBI Taxonomy" id="326424"/>
    <lineage>
        <taxon>Bacteria</taxon>
        <taxon>Bacillati</taxon>
        <taxon>Actinomycetota</taxon>
        <taxon>Actinomycetes</taxon>
        <taxon>Frankiales</taxon>
        <taxon>Frankiaceae</taxon>
        <taxon>Frankia</taxon>
    </lineage>
</organism>
<sequence>MPVAHRSRAVALPALYRLASAS</sequence>
<dbReference type="KEGG" id="fal:FRAAL0041"/>
<dbReference type="EMBL" id="CT573213">
    <property type="protein sequence ID" value="CAJ58724.1"/>
    <property type="molecule type" value="Genomic_DNA"/>
</dbReference>
<evidence type="ECO:0000313" key="2">
    <source>
        <dbReference type="Proteomes" id="UP000000657"/>
    </source>
</evidence>
<gene>
    <name evidence="1" type="ordered locus">FRAAL0041</name>
</gene>
<accession>Q0RUL5</accession>
<dbReference type="AlphaFoldDB" id="Q0RUL5"/>
<reference evidence="1 2" key="1">
    <citation type="journal article" date="2007" name="Genome Res.">
        <title>Genome characteristics of facultatively symbiotic Frankia sp. strains reflect host range and host plant biogeography.</title>
        <authorList>
            <person name="Normand P."/>
            <person name="Lapierre P."/>
            <person name="Tisa L.S."/>
            <person name="Gogarten J.P."/>
            <person name="Alloisio N."/>
            <person name="Bagnarol E."/>
            <person name="Bassi C.A."/>
            <person name="Berry A.M."/>
            <person name="Bickhart D.M."/>
            <person name="Choisne N."/>
            <person name="Couloux A."/>
            <person name="Cournoyer B."/>
            <person name="Cruveiller S."/>
            <person name="Daubin V."/>
            <person name="Demange N."/>
            <person name="Francino M.P."/>
            <person name="Goltsman E."/>
            <person name="Huang Y."/>
            <person name="Kopp O.R."/>
            <person name="Labarre L."/>
            <person name="Lapidus A."/>
            <person name="Lavire C."/>
            <person name="Marechal J."/>
            <person name="Martinez M."/>
            <person name="Mastronunzio J.E."/>
            <person name="Mullin B.C."/>
            <person name="Niemann J."/>
            <person name="Pujic P."/>
            <person name="Rawnsley T."/>
            <person name="Rouy Z."/>
            <person name="Schenowitz C."/>
            <person name="Sellstedt A."/>
            <person name="Tavares F."/>
            <person name="Tomkins J.P."/>
            <person name="Vallenet D."/>
            <person name="Valverde C."/>
            <person name="Wall L.G."/>
            <person name="Wang Y."/>
            <person name="Medigue C."/>
            <person name="Benson D.R."/>
        </authorList>
    </citation>
    <scope>NUCLEOTIDE SEQUENCE [LARGE SCALE GENOMIC DNA]</scope>
    <source>
        <strain evidence="2">DSM 45986 / CECT 9034 / ACN14a</strain>
    </source>
</reference>
<name>Q0RUL5_FRAAA</name>
<keyword evidence="2" id="KW-1185">Reference proteome</keyword>
<dbReference type="STRING" id="326424.FRAAL0041"/>
<dbReference type="Proteomes" id="UP000000657">
    <property type="component" value="Chromosome"/>
</dbReference>